<feature type="transmembrane region" description="Helical" evidence="1">
    <location>
        <begin position="93"/>
        <end position="115"/>
    </location>
</feature>
<reference evidence="2 3" key="1">
    <citation type="submission" date="2023-06" db="EMBL/GenBank/DDBJ databases">
        <title>Genome sequence of Methanimicrococcus sp. At1.</title>
        <authorList>
            <person name="Protasov E."/>
            <person name="Platt K."/>
            <person name="Poehlein A."/>
            <person name="Daniel R."/>
            <person name="Brune A."/>
        </authorList>
    </citation>
    <scope>NUCLEOTIDE SEQUENCE [LARGE SCALE GENOMIC DNA]</scope>
    <source>
        <strain evidence="2 3">At1</strain>
    </source>
</reference>
<dbReference type="PANTHER" id="PTHR34980">
    <property type="entry name" value="INNER MEMBRANE PROTEIN-RELATED-RELATED"/>
    <property type="match status" value="1"/>
</dbReference>
<feature type="transmembrane region" description="Helical" evidence="1">
    <location>
        <begin position="28"/>
        <end position="50"/>
    </location>
</feature>
<dbReference type="Pfam" id="PF05656">
    <property type="entry name" value="DUF805"/>
    <property type="match status" value="1"/>
</dbReference>
<keyword evidence="1" id="KW-0812">Transmembrane</keyword>
<evidence type="ECO:0000313" key="3">
    <source>
        <dbReference type="Proteomes" id="UP001272052"/>
    </source>
</evidence>
<evidence type="ECO:0000256" key="1">
    <source>
        <dbReference type="SAM" id="Phobius"/>
    </source>
</evidence>
<keyword evidence="1" id="KW-1133">Transmembrane helix</keyword>
<dbReference type="InterPro" id="IPR008523">
    <property type="entry name" value="DUF805"/>
</dbReference>
<evidence type="ECO:0000313" key="2">
    <source>
        <dbReference type="EMBL" id="MDV0445618.1"/>
    </source>
</evidence>
<proteinExistence type="predicted"/>
<organism evidence="2 3">
    <name type="scientific">Methanimicrococcus hacksteinii</name>
    <dbReference type="NCBI Taxonomy" id="3028293"/>
    <lineage>
        <taxon>Archaea</taxon>
        <taxon>Methanobacteriati</taxon>
        <taxon>Methanobacteriota</taxon>
        <taxon>Stenosarchaea group</taxon>
        <taxon>Methanomicrobia</taxon>
        <taxon>Methanosarcinales</taxon>
        <taxon>Methanosarcinaceae</taxon>
        <taxon>Methanimicrococcus</taxon>
    </lineage>
</organism>
<dbReference type="PANTHER" id="PTHR34980:SF3">
    <property type="entry name" value="BLR8105 PROTEIN"/>
    <property type="match status" value="1"/>
</dbReference>
<sequence length="137" mass="15754">MFEVFDEYHTYNGRITRKGYIIRVIGRWFYAALVTIILYGLVMLLSFITFNIGEEAYFLTGLIAAAVFIAAAVYFFFFKLLQEIKRLHDVNLSGWWAIFGFVPFLSIIYYLYLIFVDGTVGPNKFGEDPKGRSGGNN</sequence>
<name>A0ABU3VQD4_9EURY</name>
<feature type="transmembrane region" description="Helical" evidence="1">
    <location>
        <begin position="56"/>
        <end position="81"/>
    </location>
</feature>
<comment type="caution">
    <text evidence="2">The sequence shown here is derived from an EMBL/GenBank/DDBJ whole genome shotgun (WGS) entry which is preliminary data.</text>
</comment>
<gene>
    <name evidence="2" type="primary">yhaI</name>
    <name evidence="2" type="ORF">MmiAt1_12070</name>
</gene>
<protein>
    <submittedName>
        <fullName evidence="2">Inner membrane protein YhaI</fullName>
    </submittedName>
</protein>
<dbReference type="Proteomes" id="UP001272052">
    <property type="component" value="Unassembled WGS sequence"/>
</dbReference>
<accession>A0ABU3VQD4</accession>
<dbReference type="EMBL" id="JAWDKC010000020">
    <property type="protein sequence ID" value="MDV0445618.1"/>
    <property type="molecule type" value="Genomic_DNA"/>
</dbReference>
<keyword evidence="3" id="KW-1185">Reference proteome</keyword>
<dbReference type="RefSeq" id="WP_318786039.1">
    <property type="nucleotide sequence ID" value="NZ_JAWDKC010000020.1"/>
</dbReference>
<keyword evidence="1" id="KW-0472">Membrane</keyword>